<organism evidence="4">
    <name type="scientific">Schistosoma curassoni</name>
    <dbReference type="NCBI Taxonomy" id="6186"/>
    <lineage>
        <taxon>Eukaryota</taxon>
        <taxon>Metazoa</taxon>
        <taxon>Spiralia</taxon>
        <taxon>Lophotrochozoa</taxon>
        <taxon>Platyhelminthes</taxon>
        <taxon>Trematoda</taxon>
        <taxon>Digenea</taxon>
        <taxon>Strigeidida</taxon>
        <taxon>Schistosomatoidea</taxon>
        <taxon>Schistosomatidae</taxon>
        <taxon>Schistosoma</taxon>
    </lineage>
</organism>
<gene>
    <name evidence="2" type="ORF">SCUD_LOCUS22123</name>
</gene>
<dbReference type="AlphaFoldDB" id="A0A183L464"/>
<reference evidence="4" key="1">
    <citation type="submission" date="2016-06" db="UniProtKB">
        <authorList>
            <consortium name="WormBaseParasite"/>
        </authorList>
    </citation>
    <scope>IDENTIFICATION</scope>
</reference>
<evidence type="ECO:0000313" key="4">
    <source>
        <dbReference type="WBParaSite" id="SCUD_0002212601-mRNA-1"/>
    </source>
</evidence>
<sequence>MVRKIWRTMKTIIQKIQVFINSCLYILWPDIISNNLLWERTSQIPEEEEIRKKHCQRRSGRPKNTLRREMETDMRRMNKNWLELERKLKNRVGWRVLVGSQFSIRSNRRK</sequence>
<reference evidence="2 3" key="2">
    <citation type="submission" date="2018-11" db="EMBL/GenBank/DDBJ databases">
        <authorList>
            <consortium name="Pathogen Informatics"/>
        </authorList>
    </citation>
    <scope>NUCLEOTIDE SEQUENCE [LARGE SCALE GENOMIC DNA]</scope>
    <source>
        <strain evidence="2">Dakar</strain>
        <strain evidence="3">Dakar, Senegal</strain>
    </source>
</reference>
<dbReference type="WBParaSite" id="SCUD_0002212601-mRNA-1">
    <property type="protein sequence ID" value="SCUD_0002212601-mRNA-1"/>
    <property type="gene ID" value="SCUD_0002212601"/>
</dbReference>
<feature type="region of interest" description="Disordered" evidence="1">
    <location>
        <begin position="49"/>
        <end position="70"/>
    </location>
</feature>
<keyword evidence="3" id="KW-1185">Reference proteome</keyword>
<evidence type="ECO:0000313" key="3">
    <source>
        <dbReference type="Proteomes" id="UP000279833"/>
    </source>
</evidence>
<protein>
    <submittedName>
        <fullName evidence="2 4">Uncharacterized protein</fullName>
    </submittedName>
</protein>
<dbReference type="EMBL" id="UZAK01048403">
    <property type="protein sequence ID" value="VDP77767.1"/>
    <property type="molecule type" value="Genomic_DNA"/>
</dbReference>
<name>A0A183L464_9TREM</name>
<evidence type="ECO:0000256" key="1">
    <source>
        <dbReference type="SAM" id="MobiDB-lite"/>
    </source>
</evidence>
<accession>A0A183L464</accession>
<dbReference type="Proteomes" id="UP000279833">
    <property type="component" value="Unassembled WGS sequence"/>
</dbReference>
<evidence type="ECO:0000313" key="2">
    <source>
        <dbReference type="EMBL" id="VDP77767.1"/>
    </source>
</evidence>
<proteinExistence type="predicted"/>
<feature type="compositionally biased region" description="Basic residues" evidence="1">
    <location>
        <begin position="52"/>
        <end position="65"/>
    </location>
</feature>